<evidence type="ECO:0008006" key="5">
    <source>
        <dbReference type="Google" id="ProtNLM"/>
    </source>
</evidence>
<evidence type="ECO:0000256" key="2">
    <source>
        <dbReference type="SAM" id="SignalP"/>
    </source>
</evidence>
<dbReference type="AlphaFoldDB" id="A0A1Y1HYL4"/>
<name>A0A1Y1HYL4_KLENI</name>
<dbReference type="InterPro" id="IPR011042">
    <property type="entry name" value="6-blade_b-propeller_TolB-like"/>
</dbReference>
<proteinExistence type="predicted"/>
<dbReference type="Proteomes" id="UP000054558">
    <property type="component" value="Unassembled WGS sequence"/>
</dbReference>
<dbReference type="STRING" id="105231.A0A1Y1HYL4"/>
<feature type="compositionally biased region" description="Basic and acidic residues" evidence="1">
    <location>
        <begin position="351"/>
        <end position="361"/>
    </location>
</feature>
<gene>
    <name evidence="3" type="ORF">KFL_000670160</name>
</gene>
<organism evidence="3 4">
    <name type="scientific">Klebsormidium nitens</name>
    <name type="common">Green alga</name>
    <name type="synonym">Ulothrix nitens</name>
    <dbReference type="NCBI Taxonomy" id="105231"/>
    <lineage>
        <taxon>Eukaryota</taxon>
        <taxon>Viridiplantae</taxon>
        <taxon>Streptophyta</taxon>
        <taxon>Klebsormidiophyceae</taxon>
        <taxon>Klebsormidiales</taxon>
        <taxon>Klebsormidiaceae</taxon>
        <taxon>Klebsormidium</taxon>
    </lineage>
</organism>
<dbReference type="PANTHER" id="PTHR13833">
    <property type="match status" value="1"/>
</dbReference>
<feature type="compositionally biased region" description="Low complexity" evidence="1">
    <location>
        <begin position="302"/>
        <end position="313"/>
    </location>
</feature>
<evidence type="ECO:0000313" key="3">
    <source>
        <dbReference type="EMBL" id="GAQ80958.1"/>
    </source>
</evidence>
<feature type="signal peptide" evidence="2">
    <location>
        <begin position="1"/>
        <end position="21"/>
    </location>
</feature>
<accession>A0A1Y1HYL4</accession>
<feature type="region of interest" description="Disordered" evidence="1">
    <location>
        <begin position="293"/>
        <end position="398"/>
    </location>
</feature>
<dbReference type="PANTHER" id="PTHR13833:SF71">
    <property type="entry name" value="NHL DOMAIN-CONTAINING PROTEIN"/>
    <property type="match status" value="1"/>
</dbReference>
<feature type="compositionally biased region" description="Basic and acidic residues" evidence="1">
    <location>
        <begin position="377"/>
        <end position="398"/>
    </location>
</feature>
<evidence type="ECO:0000256" key="1">
    <source>
        <dbReference type="SAM" id="MobiDB-lite"/>
    </source>
</evidence>
<dbReference type="EMBL" id="DF237016">
    <property type="protein sequence ID" value="GAQ80958.1"/>
    <property type="molecule type" value="Genomic_DNA"/>
</dbReference>
<sequence length="398" mass="42785">MKSRILCAALHIFQLLQTAQSTPDYVVTTIRHVNETSANIGQFVKASGQTSRAFYEGLLFVNNHAAISVLHSNGTIQTLAGSRKKGYNDGPALTALFEKIEGVEADDAGNLYIADAGNNAIRMLDNMGFVSTIAGKPTTKPELERSGGDQGLLNGPSDVLLRRRPCSLLVSDLGNHRLLSISLPASSCVSSTDDGWTWFDCFAVSILVVAGCLLWELLLRTFPTWSDALVAGTRNVYQRFFTRGAGEYAPPRDLLYDVEAPPLIHVAEQEQAPSTDTISSSPEHQTTVQIVQEAAPEETPEDAALAAAGRSASPSPPIPISTPPGVSIEQLEGSPLQAGASSQIFSMSPEGWEKVEEEVKSSPEATASHFVPASTDTLREDYFADLNPLRKEKTEGKD</sequence>
<dbReference type="OrthoDB" id="342730at2759"/>
<dbReference type="Gene3D" id="2.120.10.30">
    <property type="entry name" value="TolB, C-terminal domain"/>
    <property type="match status" value="1"/>
</dbReference>
<keyword evidence="4" id="KW-1185">Reference proteome</keyword>
<protein>
    <recommendedName>
        <fullName evidence="5">NHL repeat-containing protein</fullName>
    </recommendedName>
</protein>
<reference evidence="3 4" key="1">
    <citation type="journal article" date="2014" name="Nat. Commun.">
        <title>Klebsormidium flaccidum genome reveals primary factors for plant terrestrial adaptation.</title>
        <authorList>
            <person name="Hori K."/>
            <person name="Maruyama F."/>
            <person name="Fujisawa T."/>
            <person name="Togashi T."/>
            <person name="Yamamoto N."/>
            <person name="Seo M."/>
            <person name="Sato S."/>
            <person name="Yamada T."/>
            <person name="Mori H."/>
            <person name="Tajima N."/>
            <person name="Moriyama T."/>
            <person name="Ikeuchi M."/>
            <person name="Watanabe M."/>
            <person name="Wada H."/>
            <person name="Kobayashi K."/>
            <person name="Saito M."/>
            <person name="Masuda T."/>
            <person name="Sasaki-Sekimoto Y."/>
            <person name="Mashiguchi K."/>
            <person name="Awai K."/>
            <person name="Shimojima M."/>
            <person name="Masuda S."/>
            <person name="Iwai M."/>
            <person name="Nobusawa T."/>
            <person name="Narise T."/>
            <person name="Kondo S."/>
            <person name="Saito H."/>
            <person name="Sato R."/>
            <person name="Murakawa M."/>
            <person name="Ihara Y."/>
            <person name="Oshima-Yamada Y."/>
            <person name="Ohtaka K."/>
            <person name="Satoh M."/>
            <person name="Sonobe K."/>
            <person name="Ishii M."/>
            <person name="Ohtani R."/>
            <person name="Kanamori-Sato M."/>
            <person name="Honoki R."/>
            <person name="Miyazaki D."/>
            <person name="Mochizuki H."/>
            <person name="Umetsu J."/>
            <person name="Higashi K."/>
            <person name="Shibata D."/>
            <person name="Kamiya Y."/>
            <person name="Sato N."/>
            <person name="Nakamura Y."/>
            <person name="Tabata S."/>
            <person name="Ida S."/>
            <person name="Kurokawa K."/>
            <person name="Ohta H."/>
        </authorList>
    </citation>
    <scope>NUCLEOTIDE SEQUENCE [LARGE SCALE GENOMIC DNA]</scope>
    <source>
        <strain evidence="3 4">NIES-2285</strain>
    </source>
</reference>
<feature type="chain" id="PRO_5012598308" description="NHL repeat-containing protein" evidence="2">
    <location>
        <begin position="22"/>
        <end position="398"/>
    </location>
</feature>
<dbReference type="SUPFAM" id="SSF101898">
    <property type="entry name" value="NHL repeat"/>
    <property type="match status" value="1"/>
</dbReference>
<evidence type="ECO:0000313" key="4">
    <source>
        <dbReference type="Proteomes" id="UP000054558"/>
    </source>
</evidence>
<keyword evidence="2" id="KW-0732">Signal</keyword>